<dbReference type="FunFam" id="1.10.10.10:FF:000001">
    <property type="entry name" value="LysR family transcriptional regulator"/>
    <property type="match status" value="1"/>
</dbReference>
<keyword evidence="3 6" id="KW-0238">DNA-binding</keyword>
<evidence type="ECO:0000256" key="4">
    <source>
        <dbReference type="ARBA" id="ARBA00023163"/>
    </source>
</evidence>
<dbReference type="InterPro" id="IPR036388">
    <property type="entry name" value="WH-like_DNA-bd_sf"/>
</dbReference>
<evidence type="ECO:0000313" key="7">
    <source>
        <dbReference type="Proteomes" id="UP000242815"/>
    </source>
</evidence>
<dbReference type="SUPFAM" id="SSF53850">
    <property type="entry name" value="Periplasmic binding protein-like II"/>
    <property type="match status" value="1"/>
</dbReference>
<dbReference type="InterPro" id="IPR036390">
    <property type="entry name" value="WH_DNA-bd_sf"/>
</dbReference>
<keyword evidence="2" id="KW-0805">Transcription regulation</keyword>
<evidence type="ECO:0000313" key="6">
    <source>
        <dbReference type="EMBL" id="SFQ80172.1"/>
    </source>
</evidence>
<dbReference type="STRING" id="1002526.SAMN05216578_10435"/>
<protein>
    <submittedName>
        <fullName evidence="6">DNA-binding transcriptional regulator, LysR family</fullName>
    </submittedName>
</protein>
<dbReference type="PROSITE" id="PS50931">
    <property type="entry name" value="HTH_LYSR"/>
    <property type="match status" value="1"/>
</dbReference>
<dbReference type="Pfam" id="PF03466">
    <property type="entry name" value="LysR_substrate"/>
    <property type="match status" value="1"/>
</dbReference>
<reference evidence="6 7" key="1">
    <citation type="submission" date="2016-10" db="EMBL/GenBank/DDBJ databases">
        <authorList>
            <person name="de Groot N.N."/>
        </authorList>
    </citation>
    <scope>NUCLEOTIDE SEQUENCE [LARGE SCALE GENOMIC DNA]</scope>
    <source>
        <strain evidence="6 7">JCM 18415</strain>
    </source>
</reference>
<dbReference type="OrthoDB" id="9786526at2"/>
<dbReference type="InterPro" id="IPR058163">
    <property type="entry name" value="LysR-type_TF_proteobact-type"/>
</dbReference>
<evidence type="ECO:0000256" key="2">
    <source>
        <dbReference type="ARBA" id="ARBA00023015"/>
    </source>
</evidence>
<proteinExistence type="inferred from homology"/>
<dbReference type="PANTHER" id="PTHR30537:SF5">
    <property type="entry name" value="HTH-TYPE TRANSCRIPTIONAL ACTIVATOR TTDR-RELATED"/>
    <property type="match status" value="1"/>
</dbReference>
<feature type="domain" description="HTH lysR-type" evidence="5">
    <location>
        <begin position="1"/>
        <end position="59"/>
    </location>
</feature>
<dbReference type="RefSeq" id="WP_090538463.1">
    <property type="nucleotide sequence ID" value="NZ_FOYD01000004.1"/>
</dbReference>
<sequence length="295" mass="32463">MDRLRTLRTFISVAEHRSFAEAGRRLSLSPTTVSRTIAALETSLGVQLLRRTTRSVSLTEEGALFLDHCRAGISEIEQAYDVLQGRRSAPSGLLTVTAPVLFGRLHIQPAVTQLLASFPELRVRLLLLDRVVSLVEEGVDVAVRIAELPDSALHMTRVGEVRRVFTASPAYLAVYGRPTSLAELAQHQLIWVEDELGPHRGWGLDEVRRSGHAPRFSVNNTEAAVAAAVAGLGVIRTLSYQVTEQLASGQLELLLAEDNAPRLPVSLLFQGGRRNHPNVRAFIDAVRQHLRTRTL</sequence>
<dbReference type="SUPFAM" id="SSF46785">
    <property type="entry name" value="Winged helix' DNA-binding domain"/>
    <property type="match status" value="1"/>
</dbReference>
<name>A0A1I6BGV1_9GAMM</name>
<dbReference type="AlphaFoldDB" id="A0A1I6BGV1"/>
<keyword evidence="4" id="KW-0804">Transcription</keyword>
<evidence type="ECO:0000256" key="3">
    <source>
        <dbReference type="ARBA" id="ARBA00023125"/>
    </source>
</evidence>
<organism evidence="6 7">
    <name type="scientific">Halopseudomonas formosensis</name>
    <dbReference type="NCBI Taxonomy" id="1002526"/>
    <lineage>
        <taxon>Bacteria</taxon>
        <taxon>Pseudomonadati</taxon>
        <taxon>Pseudomonadota</taxon>
        <taxon>Gammaproteobacteria</taxon>
        <taxon>Pseudomonadales</taxon>
        <taxon>Pseudomonadaceae</taxon>
        <taxon>Halopseudomonas</taxon>
    </lineage>
</organism>
<dbReference type="EMBL" id="FOYD01000004">
    <property type="protein sequence ID" value="SFQ80172.1"/>
    <property type="molecule type" value="Genomic_DNA"/>
</dbReference>
<dbReference type="PANTHER" id="PTHR30537">
    <property type="entry name" value="HTH-TYPE TRANSCRIPTIONAL REGULATOR"/>
    <property type="match status" value="1"/>
</dbReference>
<gene>
    <name evidence="6" type="ORF">SAMN05216578_10435</name>
</gene>
<dbReference type="Gene3D" id="1.10.10.10">
    <property type="entry name" value="Winged helix-like DNA-binding domain superfamily/Winged helix DNA-binding domain"/>
    <property type="match status" value="1"/>
</dbReference>
<dbReference type="InterPro" id="IPR005119">
    <property type="entry name" value="LysR_subst-bd"/>
</dbReference>
<dbReference type="Gene3D" id="3.40.190.290">
    <property type="match status" value="1"/>
</dbReference>
<dbReference type="GO" id="GO:0043565">
    <property type="term" value="F:sequence-specific DNA binding"/>
    <property type="evidence" value="ECO:0007669"/>
    <property type="project" value="TreeGrafter"/>
</dbReference>
<evidence type="ECO:0000256" key="1">
    <source>
        <dbReference type="ARBA" id="ARBA00009437"/>
    </source>
</evidence>
<dbReference type="Pfam" id="PF00126">
    <property type="entry name" value="HTH_1"/>
    <property type="match status" value="1"/>
</dbReference>
<dbReference type="InterPro" id="IPR000847">
    <property type="entry name" value="LysR_HTH_N"/>
</dbReference>
<dbReference type="Proteomes" id="UP000242815">
    <property type="component" value="Unassembled WGS sequence"/>
</dbReference>
<accession>A0A1I6BGV1</accession>
<dbReference type="GO" id="GO:0003700">
    <property type="term" value="F:DNA-binding transcription factor activity"/>
    <property type="evidence" value="ECO:0007669"/>
    <property type="project" value="InterPro"/>
</dbReference>
<dbReference type="GO" id="GO:0006351">
    <property type="term" value="P:DNA-templated transcription"/>
    <property type="evidence" value="ECO:0007669"/>
    <property type="project" value="TreeGrafter"/>
</dbReference>
<comment type="similarity">
    <text evidence="1">Belongs to the LysR transcriptional regulatory family.</text>
</comment>
<evidence type="ECO:0000259" key="5">
    <source>
        <dbReference type="PROSITE" id="PS50931"/>
    </source>
</evidence>